<reference evidence="1" key="1">
    <citation type="submission" date="2023-03" db="EMBL/GenBank/DDBJ databases">
        <title>Chitinimonas shenzhenensis gen. nov., sp. nov., a novel member of family Burkholderiaceae isolated from activated sludge collected in Shen Zhen, China.</title>
        <authorList>
            <person name="Wang X."/>
        </authorList>
    </citation>
    <scope>NUCLEOTIDE SEQUENCE</scope>
    <source>
        <strain evidence="1">DQS-5</strain>
    </source>
</reference>
<gene>
    <name evidence="1" type="ORF">PZA18_23900</name>
</gene>
<keyword evidence="2" id="KW-1185">Reference proteome</keyword>
<protein>
    <submittedName>
        <fullName evidence="1">Uncharacterized protein</fullName>
    </submittedName>
</protein>
<organism evidence="1 2">
    <name type="scientific">Parachitinimonas caeni</name>
    <dbReference type="NCBI Taxonomy" id="3031301"/>
    <lineage>
        <taxon>Bacteria</taxon>
        <taxon>Pseudomonadati</taxon>
        <taxon>Pseudomonadota</taxon>
        <taxon>Betaproteobacteria</taxon>
        <taxon>Neisseriales</taxon>
        <taxon>Chitinibacteraceae</taxon>
        <taxon>Parachitinimonas</taxon>
    </lineage>
</organism>
<sequence length="195" mass="21854">MHLKYTIVFAAILLSPLVLQAKEYSFGVINSNKEVAFGSVKIVLRQGELVKLINSNSDYFTIEALQKNKSGKVFTGNIPKGILTTLDAFSTIRKWNGQTKFFTSSEWSDIVCTTVFKSDGTFTSTLDCECEYHKKTVGRLRQYNNIIWAKGGCATAKGGLNQWSFFVINPNNQLCQVDYDMELDSSICRLGESED</sequence>
<proteinExistence type="predicted"/>
<name>A0ABT7E443_9NEIS</name>
<dbReference type="Proteomes" id="UP001172778">
    <property type="component" value="Unassembled WGS sequence"/>
</dbReference>
<comment type="caution">
    <text evidence="1">The sequence shown here is derived from an EMBL/GenBank/DDBJ whole genome shotgun (WGS) entry which is preliminary data.</text>
</comment>
<dbReference type="RefSeq" id="WP_284103400.1">
    <property type="nucleotide sequence ID" value="NZ_JARRAF010000125.1"/>
</dbReference>
<accession>A0ABT7E443</accession>
<evidence type="ECO:0000313" key="1">
    <source>
        <dbReference type="EMBL" id="MDK2127087.1"/>
    </source>
</evidence>
<evidence type="ECO:0000313" key="2">
    <source>
        <dbReference type="Proteomes" id="UP001172778"/>
    </source>
</evidence>
<dbReference type="EMBL" id="JARRAF010000125">
    <property type="protein sequence ID" value="MDK2127087.1"/>
    <property type="molecule type" value="Genomic_DNA"/>
</dbReference>